<proteinExistence type="predicted"/>
<dbReference type="EMBL" id="JBHSMA010000006">
    <property type="protein sequence ID" value="MFC5411490.1"/>
    <property type="molecule type" value="Genomic_DNA"/>
</dbReference>
<reference evidence="3" key="1">
    <citation type="journal article" date="2019" name="Int. J. Syst. Evol. Microbiol.">
        <title>The Global Catalogue of Microorganisms (GCM) 10K type strain sequencing project: providing services to taxonomists for standard genome sequencing and annotation.</title>
        <authorList>
            <consortium name="The Broad Institute Genomics Platform"/>
            <consortium name="The Broad Institute Genome Sequencing Center for Infectious Disease"/>
            <person name="Wu L."/>
            <person name="Ma J."/>
        </authorList>
    </citation>
    <scope>NUCLEOTIDE SEQUENCE [LARGE SCALE GENOMIC DNA]</scope>
    <source>
        <strain evidence="3">CCUG 55250</strain>
    </source>
</reference>
<dbReference type="Gene3D" id="3.20.20.100">
    <property type="entry name" value="NADP-dependent oxidoreductase domain"/>
    <property type="match status" value="1"/>
</dbReference>
<dbReference type="PANTHER" id="PTHR43312:SF1">
    <property type="entry name" value="NADP-DEPENDENT OXIDOREDUCTASE DOMAIN-CONTAINING PROTEIN"/>
    <property type="match status" value="1"/>
</dbReference>
<dbReference type="InterPro" id="IPR023210">
    <property type="entry name" value="NADP_OxRdtase_dom"/>
</dbReference>
<accession>A0ABW0IDC1</accession>
<feature type="domain" description="NADP-dependent oxidoreductase" evidence="1">
    <location>
        <begin position="13"/>
        <end position="294"/>
    </location>
</feature>
<dbReference type="SUPFAM" id="SSF51430">
    <property type="entry name" value="NAD(P)-linked oxidoreductase"/>
    <property type="match status" value="1"/>
</dbReference>
<dbReference type="RefSeq" id="WP_379848383.1">
    <property type="nucleotide sequence ID" value="NZ_JBHSMA010000006.1"/>
</dbReference>
<gene>
    <name evidence="2" type="ORF">ACFPMF_19360</name>
</gene>
<protein>
    <submittedName>
        <fullName evidence="2">Aldo/keto reductase</fullName>
    </submittedName>
</protein>
<name>A0ABW0IDC1_9BACT</name>
<dbReference type="PANTHER" id="PTHR43312">
    <property type="entry name" value="D-THREO-ALDOSE 1-DEHYDROGENASE"/>
    <property type="match status" value="1"/>
</dbReference>
<keyword evidence="3" id="KW-1185">Reference proteome</keyword>
<sequence length="312" mass="34840">MQYTPFHQYQVSKLALGTIQLGMNYGIANTGGAPSEMESFSLLDLARTAGINTFDSARTYGKAEQILGAYFNKLPACDDLIISKFKYDWSPRQSLEKAWELTEASIKASLTDLKRTQIGLVLYHKGAAEPMEEVFRIVPVLINRLKEKGYIQHGGISLYYSAEAHSLIDDPVFEAVQLPLNVFDQGIIQDGTLADLSTKGKLIFVRSVFLQGLFFRNPSELSGVLTQAIPFLTQLEGLARRYEFSVSELAFGFIRDLPEVHSLVIGAENQKQILSNLELLHGPTLPDSLKNELRELCKDVPKEVITPGLWNR</sequence>
<organism evidence="2 3">
    <name type="scientific">Larkinella bovis</name>
    <dbReference type="NCBI Taxonomy" id="683041"/>
    <lineage>
        <taxon>Bacteria</taxon>
        <taxon>Pseudomonadati</taxon>
        <taxon>Bacteroidota</taxon>
        <taxon>Cytophagia</taxon>
        <taxon>Cytophagales</taxon>
        <taxon>Spirosomataceae</taxon>
        <taxon>Larkinella</taxon>
    </lineage>
</organism>
<dbReference type="Proteomes" id="UP001596106">
    <property type="component" value="Unassembled WGS sequence"/>
</dbReference>
<evidence type="ECO:0000259" key="1">
    <source>
        <dbReference type="Pfam" id="PF00248"/>
    </source>
</evidence>
<evidence type="ECO:0000313" key="3">
    <source>
        <dbReference type="Proteomes" id="UP001596106"/>
    </source>
</evidence>
<dbReference type="Pfam" id="PF00248">
    <property type="entry name" value="Aldo_ket_red"/>
    <property type="match status" value="1"/>
</dbReference>
<comment type="caution">
    <text evidence="2">The sequence shown here is derived from an EMBL/GenBank/DDBJ whole genome shotgun (WGS) entry which is preliminary data.</text>
</comment>
<dbReference type="InterPro" id="IPR036812">
    <property type="entry name" value="NAD(P)_OxRdtase_dom_sf"/>
</dbReference>
<evidence type="ECO:0000313" key="2">
    <source>
        <dbReference type="EMBL" id="MFC5411490.1"/>
    </source>
</evidence>
<dbReference type="InterPro" id="IPR053135">
    <property type="entry name" value="AKR2_Oxidoreductase"/>
</dbReference>
<dbReference type="CDD" id="cd19097">
    <property type="entry name" value="AKR_unchar"/>
    <property type="match status" value="1"/>
</dbReference>